<gene>
    <name evidence="2" type="ORF">CSCA_4854</name>
</gene>
<sequence>MDFINNNRKKIRTILLVILTILIFSLSYYLCINKLKSTNFKEDKYKVQNESKDIDKTMTVDSNMNTSLSPNAKVIFEKKYIKSGEVINEKEESAGNLAGKKKSELNQVYKGQGYSLESMKPSEVVFVKEFDRYAPNKYVVGIKDGFIAIYKTDKDGNMFIEDEKRDITDIKTDRLKKADIELLTKGNKYFQCNTREDAEARLEDYE</sequence>
<name>A0A0E3JRW2_CLOSL</name>
<keyword evidence="1" id="KW-0472">Membrane</keyword>
<reference evidence="2 3" key="1">
    <citation type="journal article" date="2015" name="J. Biotechnol.">
        <title>Complete genome sequence of a malodorant-producing acetogen, Clostridium scatologenes ATCC 25775(T).</title>
        <authorList>
            <person name="Zhu Z."/>
            <person name="Guo T."/>
            <person name="Zheng H."/>
            <person name="Song T."/>
            <person name="Ouyang P."/>
            <person name="Xie J."/>
        </authorList>
    </citation>
    <scope>NUCLEOTIDE SEQUENCE [LARGE SCALE GENOMIC DNA]</scope>
    <source>
        <strain evidence="2 3">ATCC 25775</strain>
    </source>
</reference>
<keyword evidence="3" id="KW-1185">Reference proteome</keyword>
<dbReference type="RefSeq" id="WP_029162420.1">
    <property type="nucleotide sequence ID" value="NZ_CP009933.1"/>
</dbReference>
<organism evidence="2 3">
    <name type="scientific">Clostridium scatologenes</name>
    <dbReference type="NCBI Taxonomy" id="1548"/>
    <lineage>
        <taxon>Bacteria</taxon>
        <taxon>Bacillati</taxon>
        <taxon>Bacillota</taxon>
        <taxon>Clostridia</taxon>
        <taxon>Eubacteriales</taxon>
        <taxon>Clostridiaceae</taxon>
        <taxon>Clostridium</taxon>
    </lineage>
</organism>
<dbReference type="KEGG" id="csq:CSCA_4854"/>
<evidence type="ECO:0000313" key="3">
    <source>
        <dbReference type="Proteomes" id="UP000033115"/>
    </source>
</evidence>
<accession>A0A0E3JRW2</accession>
<evidence type="ECO:0000256" key="1">
    <source>
        <dbReference type="SAM" id="Phobius"/>
    </source>
</evidence>
<feature type="transmembrane region" description="Helical" evidence="1">
    <location>
        <begin position="12"/>
        <end position="30"/>
    </location>
</feature>
<dbReference type="HOGENOM" id="CLU_1330039_0_0_9"/>
<dbReference type="AlphaFoldDB" id="A0A0E3JRW2"/>
<proteinExistence type="predicted"/>
<evidence type="ECO:0000313" key="2">
    <source>
        <dbReference type="EMBL" id="AKA71979.1"/>
    </source>
</evidence>
<keyword evidence="1" id="KW-0812">Transmembrane</keyword>
<protein>
    <recommendedName>
        <fullName evidence="4">Bypass of forespore C C-terminal domain-containing protein</fullName>
    </recommendedName>
</protein>
<dbReference type="Proteomes" id="UP000033115">
    <property type="component" value="Chromosome"/>
</dbReference>
<keyword evidence="1" id="KW-1133">Transmembrane helix</keyword>
<evidence type="ECO:0008006" key="4">
    <source>
        <dbReference type="Google" id="ProtNLM"/>
    </source>
</evidence>
<dbReference type="STRING" id="1548.CSCA_4854"/>
<dbReference type="EMBL" id="CP009933">
    <property type="protein sequence ID" value="AKA71979.1"/>
    <property type="molecule type" value="Genomic_DNA"/>
</dbReference>